<reference evidence="1" key="1">
    <citation type="submission" date="2021-01" db="EMBL/GenBank/DDBJ databases">
        <authorList>
            <person name="Corre E."/>
            <person name="Pelletier E."/>
            <person name="Niang G."/>
            <person name="Scheremetjew M."/>
            <person name="Finn R."/>
            <person name="Kale V."/>
            <person name="Holt S."/>
            <person name="Cochrane G."/>
            <person name="Meng A."/>
            <person name="Brown T."/>
            <person name="Cohen L."/>
        </authorList>
    </citation>
    <scope>NUCLEOTIDE SEQUENCE</scope>
    <source>
        <strain evidence="1">PLY182g</strain>
    </source>
</reference>
<sequence length="250" mass="27715">MVRVCFDPAGTHPLCDLSEYQEIVGVLLFITSYVRVDCVYAVHVLTRFMQAPARLHLLLARRMLAYLYGTRAIGLTYRRGGDLSVSASFVPAGAPPQGMHAASDSDWAVGPSTSDFVIMMAGAAVGWTARLQRCSTLSSAESEFYALSEAVAEVVHFHNMLSDAGMPPQQPTLIFCDRRGARLMAMDVASSQRTRHIHRRWYFVTFHVDEGEVEIKELRGSRNFSDCLSKCTGGKTFTGERSYIMGMNVE</sequence>
<dbReference type="PANTHER" id="PTHR11439">
    <property type="entry name" value="GAG-POL-RELATED RETROTRANSPOSON"/>
    <property type="match status" value="1"/>
</dbReference>
<proteinExistence type="predicted"/>
<evidence type="ECO:0000313" key="1">
    <source>
        <dbReference type="EMBL" id="CAD8616604.1"/>
    </source>
</evidence>
<evidence type="ECO:0008006" key="2">
    <source>
        <dbReference type="Google" id="ProtNLM"/>
    </source>
</evidence>
<accession>A0A7S0Q868</accession>
<dbReference type="EMBL" id="HBEY01041791">
    <property type="protein sequence ID" value="CAD8616604.1"/>
    <property type="molecule type" value="Transcribed_RNA"/>
</dbReference>
<protein>
    <recommendedName>
        <fullName evidence="2">Reverse transcriptase Ty1/copia-type domain-containing protein</fullName>
    </recommendedName>
</protein>
<dbReference type="CDD" id="cd09272">
    <property type="entry name" value="RNase_HI_RT_Ty1"/>
    <property type="match status" value="1"/>
</dbReference>
<dbReference type="AlphaFoldDB" id="A0A7S0Q868"/>
<organism evidence="1">
    <name type="scientific">Coccolithus braarudii</name>
    <dbReference type="NCBI Taxonomy" id="221442"/>
    <lineage>
        <taxon>Eukaryota</taxon>
        <taxon>Haptista</taxon>
        <taxon>Haptophyta</taxon>
        <taxon>Prymnesiophyceae</taxon>
        <taxon>Coccolithales</taxon>
        <taxon>Coccolithaceae</taxon>
        <taxon>Coccolithus</taxon>
    </lineage>
</organism>
<dbReference type="PANTHER" id="PTHR11439:SF467">
    <property type="entry name" value="INTEGRASE CATALYTIC DOMAIN-CONTAINING PROTEIN"/>
    <property type="match status" value="1"/>
</dbReference>
<gene>
    <name evidence="1" type="ORF">CPEL01642_LOCUS19985</name>
</gene>
<name>A0A7S0Q868_9EUKA</name>